<sequence length="68" mass="8058">MQLLRRRSRITNRPYRGIYSYLSVETIERLDELVRQGRFVSRSHAVDALLSRALAELEREEQSRADSH</sequence>
<gene>
    <name evidence="1" type="ORF">ENP13_05215</name>
</gene>
<name>A0A7C2WHA0_9BACT</name>
<evidence type="ECO:0000313" key="1">
    <source>
        <dbReference type="EMBL" id="HEX70626.1"/>
    </source>
</evidence>
<dbReference type="AlphaFoldDB" id="A0A7C2WHA0"/>
<comment type="caution">
    <text evidence="1">The sequence shown here is derived from an EMBL/GenBank/DDBJ whole genome shotgun (WGS) entry which is preliminary data.</text>
</comment>
<protein>
    <recommendedName>
        <fullName evidence="2">Ribbon-helix-helix protein, CopG family</fullName>
    </recommendedName>
</protein>
<reference evidence="1" key="1">
    <citation type="journal article" date="2020" name="mSystems">
        <title>Genome- and Community-Level Interaction Insights into Carbon Utilization and Element Cycling Functions of Hydrothermarchaeota in Hydrothermal Sediment.</title>
        <authorList>
            <person name="Zhou Z."/>
            <person name="Liu Y."/>
            <person name="Xu W."/>
            <person name="Pan J."/>
            <person name="Luo Z.H."/>
            <person name="Li M."/>
        </authorList>
    </citation>
    <scope>NUCLEOTIDE SEQUENCE [LARGE SCALE GENOMIC DNA]</scope>
    <source>
        <strain evidence="1">SpSt-192</strain>
    </source>
</reference>
<accession>A0A7C2WHA0</accession>
<evidence type="ECO:0008006" key="2">
    <source>
        <dbReference type="Google" id="ProtNLM"/>
    </source>
</evidence>
<organism evidence="1">
    <name type="scientific">Thermorudis sp</name>
    <dbReference type="NCBI Taxonomy" id="1969470"/>
    <lineage>
        <taxon>Bacteria</taxon>
        <taxon>Pseudomonadati</taxon>
        <taxon>Thermomicrobiota</taxon>
        <taxon>Thermomicrobia</taxon>
        <taxon>Thermomicrobia incertae sedis</taxon>
        <taxon>Thermorudis</taxon>
    </lineage>
</organism>
<dbReference type="EMBL" id="DSID01000402">
    <property type="protein sequence ID" value="HEX70626.1"/>
    <property type="molecule type" value="Genomic_DNA"/>
</dbReference>
<proteinExistence type="predicted"/>